<accession>A0ABV6MKL9</accession>
<dbReference type="RefSeq" id="WP_273939468.1">
    <property type="nucleotide sequence ID" value="NZ_CP097263.1"/>
</dbReference>
<feature type="transmembrane region" description="Helical" evidence="2">
    <location>
        <begin position="91"/>
        <end position="113"/>
    </location>
</feature>
<organism evidence="3 4">
    <name type="scientific">Kutzneria chonburiensis</name>
    <dbReference type="NCBI Taxonomy" id="1483604"/>
    <lineage>
        <taxon>Bacteria</taxon>
        <taxon>Bacillati</taxon>
        <taxon>Actinomycetota</taxon>
        <taxon>Actinomycetes</taxon>
        <taxon>Pseudonocardiales</taxon>
        <taxon>Pseudonocardiaceae</taxon>
        <taxon>Kutzneria</taxon>
    </lineage>
</organism>
<feature type="transmembrane region" description="Helical" evidence="2">
    <location>
        <begin position="175"/>
        <end position="193"/>
    </location>
</feature>
<keyword evidence="2" id="KW-0472">Membrane</keyword>
<feature type="region of interest" description="Disordered" evidence="1">
    <location>
        <begin position="1"/>
        <end position="39"/>
    </location>
</feature>
<evidence type="ECO:0000256" key="2">
    <source>
        <dbReference type="SAM" id="Phobius"/>
    </source>
</evidence>
<name>A0ABV6MKL9_9PSEU</name>
<feature type="transmembrane region" description="Helical" evidence="2">
    <location>
        <begin position="67"/>
        <end position="85"/>
    </location>
</feature>
<sequence>MQYRTVVGDPSPALPAVDPNRPPYDQYDDGDHPAGGLADGSHPVIQARLRTAVEQVDDQATRTHRRLVGMLPVPAVLLAAAIVLAQTQPGLAVRLILDAAALSAAGALVAGLLGAAQQHTDPTTGFSRWALFAKAPASAVYADLARTAVGHPASLAGRLVAESVALSRVAYLRHALLIGAAGSTVLLTLAALTA</sequence>
<keyword evidence="2" id="KW-1133">Transmembrane helix</keyword>
<evidence type="ECO:0000313" key="3">
    <source>
        <dbReference type="EMBL" id="MFC0540657.1"/>
    </source>
</evidence>
<evidence type="ECO:0000313" key="4">
    <source>
        <dbReference type="Proteomes" id="UP001589810"/>
    </source>
</evidence>
<dbReference type="Proteomes" id="UP001589810">
    <property type="component" value="Unassembled WGS sequence"/>
</dbReference>
<protein>
    <submittedName>
        <fullName evidence="3">Uncharacterized protein</fullName>
    </submittedName>
</protein>
<reference evidence="3 4" key="1">
    <citation type="submission" date="2024-09" db="EMBL/GenBank/DDBJ databases">
        <authorList>
            <person name="Sun Q."/>
            <person name="Mori K."/>
        </authorList>
    </citation>
    <scope>NUCLEOTIDE SEQUENCE [LARGE SCALE GENOMIC DNA]</scope>
    <source>
        <strain evidence="3 4">TBRC 1432</strain>
    </source>
</reference>
<dbReference type="EMBL" id="JBHLUD010000001">
    <property type="protein sequence ID" value="MFC0540657.1"/>
    <property type="molecule type" value="Genomic_DNA"/>
</dbReference>
<keyword evidence="2" id="KW-0812">Transmembrane</keyword>
<gene>
    <name evidence="3" type="ORF">ACFFH7_04140</name>
</gene>
<comment type="caution">
    <text evidence="3">The sequence shown here is derived from an EMBL/GenBank/DDBJ whole genome shotgun (WGS) entry which is preliminary data.</text>
</comment>
<proteinExistence type="predicted"/>
<evidence type="ECO:0000256" key="1">
    <source>
        <dbReference type="SAM" id="MobiDB-lite"/>
    </source>
</evidence>
<keyword evidence="4" id="KW-1185">Reference proteome</keyword>